<dbReference type="InterPro" id="IPR000504">
    <property type="entry name" value="RRM_dom"/>
</dbReference>
<evidence type="ECO:0000256" key="2">
    <source>
        <dbReference type="PROSITE-ProRule" id="PRU00176"/>
    </source>
</evidence>
<dbReference type="SMART" id="SM00360">
    <property type="entry name" value="RRM"/>
    <property type="match status" value="2"/>
</dbReference>
<name>A0A976M5F1_THEOR</name>
<reference evidence="5" key="1">
    <citation type="submission" date="2022-07" db="EMBL/GenBank/DDBJ databases">
        <title>Evaluation of T. orientalis genome assembly methods using nanopore sequencing and analysis of variation between genomes.</title>
        <authorList>
            <person name="Yam J."/>
            <person name="Micallef M.L."/>
            <person name="Liu M."/>
            <person name="Djordjevic S.P."/>
            <person name="Bogema D.R."/>
            <person name="Jenkins C."/>
        </authorList>
    </citation>
    <scope>NUCLEOTIDE SEQUENCE</scope>
    <source>
        <strain evidence="5">Fish Creek</strain>
    </source>
</reference>
<evidence type="ECO:0000313" key="6">
    <source>
        <dbReference type="Proteomes" id="UP000244803"/>
    </source>
</evidence>
<keyword evidence="1 2" id="KW-0694">RNA-binding</keyword>
<accession>A0A976M5F1</accession>
<feature type="domain" description="RRM" evidence="4">
    <location>
        <begin position="313"/>
        <end position="391"/>
    </location>
</feature>
<dbReference type="InterPro" id="IPR052462">
    <property type="entry name" value="SLIRP/GR-RBP-like"/>
</dbReference>
<feature type="compositionally biased region" description="Basic and acidic residues" evidence="3">
    <location>
        <begin position="8"/>
        <end position="20"/>
    </location>
</feature>
<evidence type="ECO:0000256" key="1">
    <source>
        <dbReference type="ARBA" id="ARBA00022884"/>
    </source>
</evidence>
<feature type="region of interest" description="Disordered" evidence="3">
    <location>
        <begin position="192"/>
        <end position="250"/>
    </location>
</feature>
<feature type="region of interest" description="Disordered" evidence="3">
    <location>
        <begin position="1"/>
        <end position="106"/>
    </location>
</feature>
<dbReference type="EMBL" id="CP056066">
    <property type="protein sequence ID" value="UKJ88781.1"/>
    <property type="molecule type" value="Genomic_DNA"/>
</dbReference>
<dbReference type="GO" id="GO:0003723">
    <property type="term" value="F:RNA binding"/>
    <property type="evidence" value="ECO:0007669"/>
    <property type="project" value="UniProtKB-UniRule"/>
</dbReference>
<evidence type="ECO:0000256" key="3">
    <source>
        <dbReference type="SAM" id="MobiDB-lite"/>
    </source>
</evidence>
<dbReference type="PANTHER" id="PTHR48027">
    <property type="entry name" value="HETEROGENEOUS NUCLEAR RIBONUCLEOPROTEIN 87F-RELATED"/>
    <property type="match status" value="1"/>
</dbReference>
<dbReference type="Pfam" id="PF00076">
    <property type="entry name" value="RRM_1"/>
    <property type="match status" value="2"/>
</dbReference>
<proteinExistence type="predicted"/>
<dbReference type="Proteomes" id="UP000244803">
    <property type="component" value="Chromosome 3"/>
</dbReference>
<protein>
    <recommendedName>
        <fullName evidence="4">RRM domain-containing protein</fullName>
    </recommendedName>
</protein>
<dbReference type="SUPFAM" id="SSF54928">
    <property type="entry name" value="RNA-binding domain, RBD"/>
    <property type="match status" value="2"/>
</dbReference>
<dbReference type="InterPro" id="IPR012677">
    <property type="entry name" value="Nucleotide-bd_a/b_plait_sf"/>
</dbReference>
<dbReference type="OrthoDB" id="21467at2759"/>
<feature type="compositionally biased region" description="Basic residues" evidence="3">
    <location>
        <begin position="35"/>
        <end position="46"/>
    </location>
</feature>
<feature type="compositionally biased region" description="Low complexity" evidence="3">
    <location>
        <begin position="202"/>
        <end position="212"/>
    </location>
</feature>
<evidence type="ECO:0000259" key="4">
    <source>
        <dbReference type="PROSITE" id="PS50102"/>
    </source>
</evidence>
<dbReference type="InterPro" id="IPR035979">
    <property type="entry name" value="RBD_domain_sf"/>
</dbReference>
<feature type="domain" description="RRM" evidence="4">
    <location>
        <begin position="114"/>
        <end position="192"/>
    </location>
</feature>
<dbReference type="Gene3D" id="3.30.70.330">
    <property type="match status" value="2"/>
</dbReference>
<sequence>MPPKKTAKSSEAKKAAEPKTKKTTKTTKAAAKTKAAPKTKKTTTKKKVVEEETPVGELEATPESEPVSEEVVEKTQQTEESVEEPVAEEPNPALAESNAEEVKDSVDDEKINAHRIFITRIPFDATKDDLEEYFKKFGTVYDAYCPKQSNYSTLNKGFGFISFDSEETIQKVFETSPHIIMGREVIVDRATGTKYHTGPGSGNANGATAGTNQLKRPPPPPPRRFRDYSDNPRFKRHYESHVDYPNKYPRRDRHYERDVYNHNIPPYRQNSSSTFDPNKSVSYVFSATRTETRNHEPYRSYQTTPKSRERNAPKLFVGRIGYETTVQTLRSYFSQFGDVVDVYIPRDAQTQKSKGFGFLTFANKNSIHTVLDPSLKHVLEGRDIIVDYAEANTRRM</sequence>
<gene>
    <name evidence="5" type="ORF">MACJ_002027</name>
</gene>
<organism evidence="5 6">
    <name type="scientific">Theileria orientalis</name>
    <dbReference type="NCBI Taxonomy" id="68886"/>
    <lineage>
        <taxon>Eukaryota</taxon>
        <taxon>Sar</taxon>
        <taxon>Alveolata</taxon>
        <taxon>Apicomplexa</taxon>
        <taxon>Aconoidasida</taxon>
        <taxon>Piroplasmida</taxon>
        <taxon>Theileriidae</taxon>
        <taxon>Theileria</taxon>
    </lineage>
</organism>
<feature type="compositionally biased region" description="Basic and acidic residues" evidence="3">
    <location>
        <begin position="224"/>
        <end position="244"/>
    </location>
</feature>
<feature type="compositionally biased region" description="Acidic residues" evidence="3">
    <location>
        <begin position="60"/>
        <end position="70"/>
    </location>
</feature>
<dbReference type="AlphaFoldDB" id="A0A976M5F1"/>
<dbReference type="PROSITE" id="PS50102">
    <property type="entry name" value="RRM"/>
    <property type="match status" value="2"/>
</dbReference>
<evidence type="ECO:0000313" key="5">
    <source>
        <dbReference type="EMBL" id="UKJ88781.1"/>
    </source>
</evidence>